<evidence type="ECO:0000256" key="3">
    <source>
        <dbReference type="ARBA" id="ARBA00022771"/>
    </source>
</evidence>
<dbReference type="CDD" id="cd10719">
    <property type="entry name" value="DnaJ_zf"/>
    <property type="match status" value="1"/>
</dbReference>
<dbReference type="InterPro" id="IPR001623">
    <property type="entry name" value="DnaJ_domain"/>
</dbReference>
<dbReference type="GO" id="GO:0006457">
    <property type="term" value="P:protein folding"/>
    <property type="evidence" value="ECO:0007669"/>
    <property type="project" value="InterPro"/>
</dbReference>
<reference evidence="10 11" key="2">
    <citation type="submission" date="2018-11" db="EMBL/GenBank/DDBJ databases">
        <authorList>
            <consortium name="Pathogen Informatics"/>
        </authorList>
    </citation>
    <scope>NUCLEOTIDE SEQUENCE [LARGE SCALE GENOMIC DNA]</scope>
</reference>
<dbReference type="Pfam" id="PF01556">
    <property type="entry name" value="DnaJ_C"/>
    <property type="match status" value="1"/>
</dbReference>
<dbReference type="InterPro" id="IPR036410">
    <property type="entry name" value="HSP_DnaJ_Cys-rich_dom_sf"/>
</dbReference>
<evidence type="ECO:0000256" key="4">
    <source>
        <dbReference type="ARBA" id="ARBA00022833"/>
    </source>
</evidence>
<dbReference type="Gene3D" id="2.10.230.10">
    <property type="entry name" value="Heat shock protein DnaJ, cysteine-rich domain"/>
    <property type="match status" value="1"/>
</dbReference>
<sequence>MLAKKYHPDINKDDPQAARKFQEVSAAYEVLSDESKRQQYDQLGSAGGFAEASAPGGGDAGTGQTWQGFQSTIDPEELFRRIFGDINLGKGRGGFSGWTFDDFAETNAGFGSSQEVIMNLSFQEAARGVDREINVNVVDICPRCNGKKTEPGYKTVKCPFCDGTGMETFSQGPFIMRQTCRRCRGTGQYNKNPCLECEGTGNTVQRRNVVVPVPAGVEDGQTVRMTVGKKEVFITFKVAKSDKFRREGADIHSDVAISISQAVLGGSIHIPGIYEEIHLQIPAGTSSHTKIRLAGKGIKKVNSYGYGDHHVHIRIKAPRWALRSLSDRQKAVITVYAEMEKDTEGSIRGVTSTADGKKIAVEDPDGCITKIRRVVNSGLQPEGIGKKVAEDIDELKTDT</sequence>
<dbReference type="Gene3D" id="1.10.287.110">
    <property type="entry name" value="DnaJ domain"/>
    <property type="match status" value="1"/>
</dbReference>
<evidence type="ECO:0000259" key="8">
    <source>
        <dbReference type="PROSITE" id="PS50076"/>
    </source>
</evidence>
<keyword evidence="2" id="KW-0677">Repeat</keyword>
<protein>
    <submittedName>
        <fullName evidence="12">Protein tumorous imaginal discs, mitochondrial</fullName>
    </submittedName>
</protein>
<dbReference type="PANTHER" id="PTHR44145">
    <property type="entry name" value="DNAJ HOMOLOG SUBFAMILY A MEMBER 3, MITOCHONDRIAL"/>
    <property type="match status" value="1"/>
</dbReference>
<dbReference type="EMBL" id="UZAM01008063">
    <property type="protein sequence ID" value="VDP03050.1"/>
    <property type="molecule type" value="Genomic_DNA"/>
</dbReference>
<dbReference type="FunFam" id="2.10.230.10:FF:000001">
    <property type="entry name" value="DnaJ subfamily A member 2"/>
    <property type="match status" value="1"/>
</dbReference>
<reference evidence="12" key="1">
    <citation type="submission" date="2016-06" db="UniProtKB">
        <authorList>
            <consortium name="WormBaseParasite"/>
        </authorList>
    </citation>
    <scope>IDENTIFICATION</scope>
</reference>
<dbReference type="PROSITE" id="PS51188">
    <property type="entry name" value="ZF_CR"/>
    <property type="match status" value="1"/>
</dbReference>
<dbReference type="InterPro" id="IPR051938">
    <property type="entry name" value="Apopto_cytoskel_mod"/>
</dbReference>
<dbReference type="InterPro" id="IPR008971">
    <property type="entry name" value="HSP40/DnaJ_pept-bd"/>
</dbReference>
<evidence type="ECO:0000256" key="6">
    <source>
        <dbReference type="PROSITE-ProRule" id="PRU00546"/>
    </source>
</evidence>
<dbReference type="Gene3D" id="2.60.260.20">
    <property type="entry name" value="Urease metallochaperone UreE, N-terminal domain"/>
    <property type="match status" value="2"/>
</dbReference>
<evidence type="ECO:0000313" key="10">
    <source>
        <dbReference type="EMBL" id="VDP03050.1"/>
    </source>
</evidence>
<dbReference type="GO" id="GO:0007005">
    <property type="term" value="P:mitochondrion organization"/>
    <property type="evidence" value="ECO:0007669"/>
    <property type="project" value="TreeGrafter"/>
</dbReference>
<gene>
    <name evidence="10" type="ORF">SBAD_LOCUS4000</name>
</gene>
<feature type="region of interest" description="Disordered" evidence="7">
    <location>
        <begin position="45"/>
        <end position="68"/>
    </location>
</feature>
<dbReference type="PROSITE" id="PS50076">
    <property type="entry name" value="DNAJ_2"/>
    <property type="match status" value="1"/>
</dbReference>
<keyword evidence="4 6" id="KW-0862">Zinc</keyword>
<evidence type="ECO:0000256" key="2">
    <source>
        <dbReference type="ARBA" id="ARBA00022737"/>
    </source>
</evidence>
<dbReference type="Pfam" id="PF00684">
    <property type="entry name" value="DnaJ_CXXCXGXG"/>
    <property type="match status" value="1"/>
</dbReference>
<dbReference type="Pfam" id="PF00226">
    <property type="entry name" value="DnaJ"/>
    <property type="match status" value="1"/>
</dbReference>
<accession>A0A183IK54</accession>
<dbReference type="Proteomes" id="UP000270296">
    <property type="component" value="Unassembled WGS sequence"/>
</dbReference>
<name>A0A183IK54_9BILA</name>
<dbReference type="PRINTS" id="PR00625">
    <property type="entry name" value="JDOMAIN"/>
</dbReference>
<organism evidence="12">
    <name type="scientific">Soboliphyme baturini</name>
    <dbReference type="NCBI Taxonomy" id="241478"/>
    <lineage>
        <taxon>Eukaryota</taxon>
        <taxon>Metazoa</taxon>
        <taxon>Ecdysozoa</taxon>
        <taxon>Nematoda</taxon>
        <taxon>Enoplea</taxon>
        <taxon>Dorylaimia</taxon>
        <taxon>Dioctophymatida</taxon>
        <taxon>Dioctophymatoidea</taxon>
        <taxon>Soboliphymatidae</taxon>
        <taxon>Soboliphyme</taxon>
    </lineage>
</organism>
<dbReference type="GO" id="GO:0051082">
    <property type="term" value="F:unfolded protein binding"/>
    <property type="evidence" value="ECO:0007669"/>
    <property type="project" value="InterPro"/>
</dbReference>
<evidence type="ECO:0000256" key="7">
    <source>
        <dbReference type="SAM" id="MobiDB-lite"/>
    </source>
</evidence>
<evidence type="ECO:0000313" key="11">
    <source>
        <dbReference type="Proteomes" id="UP000270296"/>
    </source>
</evidence>
<keyword evidence="1 6" id="KW-0479">Metal-binding</keyword>
<evidence type="ECO:0000256" key="1">
    <source>
        <dbReference type="ARBA" id="ARBA00022723"/>
    </source>
</evidence>
<dbReference type="SUPFAM" id="SSF57938">
    <property type="entry name" value="DnaJ/Hsp40 cysteine-rich domain"/>
    <property type="match status" value="1"/>
</dbReference>
<dbReference type="SUPFAM" id="SSF49493">
    <property type="entry name" value="HSP40/DnaJ peptide-binding domain"/>
    <property type="match status" value="1"/>
</dbReference>
<dbReference type="GO" id="GO:0031072">
    <property type="term" value="F:heat shock protein binding"/>
    <property type="evidence" value="ECO:0007669"/>
    <property type="project" value="InterPro"/>
</dbReference>
<evidence type="ECO:0000256" key="5">
    <source>
        <dbReference type="ARBA" id="ARBA00023186"/>
    </source>
</evidence>
<evidence type="ECO:0000259" key="9">
    <source>
        <dbReference type="PROSITE" id="PS51188"/>
    </source>
</evidence>
<dbReference type="PANTHER" id="PTHR44145:SF3">
    <property type="entry name" value="DNAJ HOMOLOG SUBFAMILY A MEMBER 3, MITOCHONDRIAL"/>
    <property type="match status" value="1"/>
</dbReference>
<dbReference type="CDD" id="cd06257">
    <property type="entry name" value="DnaJ"/>
    <property type="match status" value="1"/>
</dbReference>
<proteinExistence type="predicted"/>
<dbReference type="InterPro" id="IPR001305">
    <property type="entry name" value="HSP_DnaJ_Cys-rich_dom"/>
</dbReference>
<dbReference type="GO" id="GO:0043066">
    <property type="term" value="P:negative regulation of apoptotic process"/>
    <property type="evidence" value="ECO:0007669"/>
    <property type="project" value="TreeGrafter"/>
</dbReference>
<dbReference type="InterPro" id="IPR002939">
    <property type="entry name" value="DnaJ_C"/>
</dbReference>
<evidence type="ECO:0000313" key="12">
    <source>
        <dbReference type="WBParaSite" id="SBAD_0000417601-mRNA-1"/>
    </source>
</evidence>
<keyword evidence="3 6" id="KW-0863">Zinc-finger</keyword>
<dbReference type="InterPro" id="IPR036869">
    <property type="entry name" value="J_dom_sf"/>
</dbReference>
<keyword evidence="5" id="KW-0143">Chaperone</keyword>
<dbReference type="CDD" id="cd10747">
    <property type="entry name" value="DnaJ_C"/>
    <property type="match status" value="1"/>
</dbReference>
<dbReference type="PROSITE" id="PS00636">
    <property type="entry name" value="DNAJ_1"/>
    <property type="match status" value="1"/>
</dbReference>
<keyword evidence="11" id="KW-1185">Reference proteome</keyword>
<dbReference type="GO" id="GO:0008270">
    <property type="term" value="F:zinc ion binding"/>
    <property type="evidence" value="ECO:0007669"/>
    <property type="project" value="UniProtKB-KW"/>
</dbReference>
<dbReference type="OrthoDB" id="10256793at2759"/>
<feature type="zinc finger region" description="CR-type" evidence="6">
    <location>
        <begin position="128"/>
        <end position="206"/>
    </location>
</feature>
<dbReference type="GO" id="GO:0005739">
    <property type="term" value="C:mitochondrion"/>
    <property type="evidence" value="ECO:0007669"/>
    <property type="project" value="TreeGrafter"/>
</dbReference>
<feature type="domain" description="CR-type" evidence="9">
    <location>
        <begin position="128"/>
        <end position="206"/>
    </location>
</feature>
<dbReference type="AlphaFoldDB" id="A0A183IK54"/>
<dbReference type="FunFam" id="2.60.260.20:FF:000005">
    <property type="entry name" value="Chaperone protein dnaJ 1, mitochondrial"/>
    <property type="match status" value="1"/>
</dbReference>
<dbReference type="SMART" id="SM00271">
    <property type="entry name" value="DnaJ"/>
    <property type="match status" value="1"/>
</dbReference>
<dbReference type="InterPro" id="IPR018253">
    <property type="entry name" value="DnaJ_domain_CS"/>
</dbReference>
<feature type="domain" description="J" evidence="8">
    <location>
        <begin position="1"/>
        <end position="44"/>
    </location>
</feature>
<dbReference type="SUPFAM" id="SSF46565">
    <property type="entry name" value="Chaperone J-domain"/>
    <property type="match status" value="1"/>
</dbReference>
<dbReference type="WBParaSite" id="SBAD_0000417601-mRNA-1">
    <property type="protein sequence ID" value="SBAD_0000417601-mRNA-1"/>
    <property type="gene ID" value="SBAD_0000417601"/>
</dbReference>